<dbReference type="InterPro" id="IPR016155">
    <property type="entry name" value="Mopterin_synth/thiamin_S_b"/>
</dbReference>
<dbReference type="AlphaFoldDB" id="A0A0M0BPW2"/>
<accession>A0A0M0BPW2</accession>
<name>A0A0M0BPW2_9ARCH</name>
<gene>
    <name evidence="1" type="ORF">AC482_03815</name>
</gene>
<dbReference type="SUPFAM" id="SSF54285">
    <property type="entry name" value="MoaD/ThiS"/>
    <property type="match status" value="1"/>
</dbReference>
<dbReference type="CDD" id="cd17040">
    <property type="entry name" value="Ubl_MoaD_like"/>
    <property type="match status" value="1"/>
</dbReference>
<proteinExistence type="predicted"/>
<organism evidence="1 2">
    <name type="scientific">miscellaneous Crenarchaeota group-15 archaeon DG-45</name>
    <dbReference type="NCBI Taxonomy" id="1685127"/>
    <lineage>
        <taxon>Archaea</taxon>
        <taxon>Candidatus Bathyarchaeota</taxon>
        <taxon>MCG-15</taxon>
    </lineage>
</organism>
<dbReference type="InterPro" id="IPR003749">
    <property type="entry name" value="ThiS/MoaD-like"/>
</dbReference>
<sequence length="85" mass="8959">MKAVSGEQERELSLPGDADVALVVRRLVEECGDEFGATLLDPVLGSPMPNVLILLNGVEIDNLEGLETPVDDGDVLTFLSVTHGG</sequence>
<protein>
    <submittedName>
        <fullName evidence="1">Uncharacterized protein</fullName>
    </submittedName>
</protein>
<dbReference type="InterPro" id="IPR012675">
    <property type="entry name" value="Beta-grasp_dom_sf"/>
</dbReference>
<reference evidence="1 2" key="1">
    <citation type="submission" date="2015-06" db="EMBL/GenBank/DDBJ databases">
        <title>New insights into the roles of widespread benthic archaea in carbon and nitrogen cycling.</title>
        <authorList>
            <person name="Lazar C.S."/>
            <person name="Baker B.J."/>
            <person name="Seitz K.W."/>
            <person name="Hyde A.S."/>
            <person name="Dick G.J."/>
            <person name="Hinrichs K.-U."/>
            <person name="Teske A.P."/>
        </authorList>
    </citation>
    <scope>NUCLEOTIDE SEQUENCE [LARGE SCALE GENOMIC DNA]</scope>
    <source>
        <strain evidence="1">DG-45</strain>
    </source>
</reference>
<dbReference type="EMBL" id="LFWZ01000031">
    <property type="protein sequence ID" value="KON30464.1"/>
    <property type="molecule type" value="Genomic_DNA"/>
</dbReference>
<dbReference type="Pfam" id="PF02597">
    <property type="entry name" value="ThiS"/>
    <property type="match status" value="1"/>
</dbReference>
<evidence type="ECO:0000313" key="1">
    <source>
        <dbReference type="EMBL" id="KON30464.1"/>
    </source>
</evidence>
<dbReference type="Proteomes" id="UP000037210">
    <property type="component" value="Unassembled WGS sequence"/>
</dbReference>
<dbReference type="Gene3D" id="3.10.20.30">
    <property type="match status" value="1"/>
</dbReference>
<evidence type="ECO:0000313" key="2">
    <source>
        <dbReference type="Proteomes" id="UP000037210"/>
    </source>
</evidence>
<comment type="caution">
    <text evidence="1">The sequence shown here is derived from an EMBL/GenBank/DDBJ whole genome shotgun (WGS) entry which is preliminary data.</text>
</comment>